<sequence length="153" mass="16741">VQSSGMMEKDSWVVYAGASAVLWGISYASVKLVNIAVSSFVINMVHNLLATLFNLYMAYTSGVLKDVDTLTSRSYIVPFLMYSMFSIGASFCFFRGYRVPGANPGTFVAISGSYPIITFLISYIFLYNRNVNLYVAIPGIIVTCTGVLMVSLS</sequence>
<dbReference type="InterPro" id="IPR000620">
    <property type="entry name" value="EamA_dom"/>
</dbReference>
<organism evidence="3 4">
    <name type="scientific">Yasminevirus sp. GU-2018</name>
    <dbReference type="NCBI Taxonomy" id="2420051"/>
    <lineage>
        <taxon>Viruses</taxon>
        <taxon>Varidnaviria</taxon>
        <taxon>Bamfordvirae</taxon>
        <taxon>Nucleocytoviricota</taxon>
        <taxon>Megaviricetes</taxon>
        <taxon>Imitervirales</taxon>
        <taxon>Mimiviridae</taxon>
        <taxon>Klosneuvirinae</taxon>
        <taxon>Yasminevirus</taxon>
        <taxon>Yasminevirus saudimassiliense</taxon>
    </lineage>
</organism>
<accession>A0A5K0U7X1</accession>
<gene>
    <name evidence="3" type="ORF">YASMINEVIRUS_622</name>
</gene>
<feature type="domain" description="EamA" evidence="2">
    <location>
        <begin position="11"/>
        <end position="151"/>
    </location>
</feature>
<dbReference type="Proteomes" id="UP000594342">
    <property type="component" value="Unassembled WGS sequence"/>
</dbReference>
<name>A0A5K0U7X1_9VIRU</name>
<evidence type="ECO:0000256" key="1">
    <source>
        <dbReference type="SAM" id="Phobius"/>
    </source>
</evidence>
<dbReference type="InterPro" id="IPR037185">
    <property type="entry name" value="EmrE-like"/>
</dbReference>
<feature type="transmembrane region" description="Helical" evidence="1">
    <location>
        <begin position="75"/>
        <end position="94"/>
    </location>
</feature>
<dbReference type="SUPFAM" id="SSF103481">
    <property type="entry name" value="Multidrug resistance efflux transporter EmrE"/>
    <property type="match status" value="1"/>
</dbReference>
<feature type="transmembrane region" description="Helical" evidence="1">
    <location>
        <begin position="12"/>
        <end position="33"/>
    </location>
</feature>
<evidence type="ECO:0000313" key="4">
    <source>
        <dbReference type="Proteomes" id="UP000594342"/>
    </source>
</evidence>
<dbReference type="EMBL" id="UPSH01000001">
    <property type="protein sequence ID" value="VBB18159.1"/>
    <property type="molecule type" value="Genomic_DNA"/>
</dbReference>
<proteinExistence type="predicted"/>
<feature type="non-terminal residue" evidence="3">
    <location>
        <position position="1"/>
    </location>
</feature>
<dbReference type="Pfam" id="PF00892">
    <property type="entry name" value="EamA"/>
    <property type="match status" value="1"/>
</dbReference>
<feature type="transmembrane region" description="Helical" evidence="1">
    <location>
        <begin position="133"/>
        <end position="152"/>
    </location>
</feature>
<protein>
    <recommendedName>
        <fullName evidence="2">EamA domain-containing protein</fullName>
    </recommendedName>
</protein>
<keyword evidence="4" id="KW-1185">Reference proteome</keyword>
<feature type="transmembrane region" description="Helical" evidence="1">
    <location>
        <begin position="40"/>
        <end position="59"/>
    </location>
</feature>
<dbReference type="GO" id="GO:0016020">
    <property type="term" value="C:membrane"/>
    <property type="evidence" value="ECO:0007669"/>
    <property type="project" value="InterPro"/>
</dbReference>
<evidence type="ECO:0000259" key="2">
    <source>
        <dbReference type="Pfam" id="PF00892"/>
    </source>
</evidence>
<comment type="caution">
    <text evidence="3">The sequence shown here is derived from an EMBL/GenBank/DDBJ whole genome shotgun (WGS) entry which is preliminary data.</text>
</comment>
<keyword evidence="1" id="KW-0812">Transmembrane</keyword>
<reference evidence="3 4" key="1">
    <citation type="submission" date="2018-10" db="EMBL/GenBank/DDBJ databases">
        <authorList>
            <consortium name="IHU Genomes"/>
        </authorList>
    </citation>
    <scope>NUCLEOTIDE SEQUENCE [LARGE SCALE GENOMIC DNA]</scope>
    <source>
        <strain evidence="3 4">A1</strain>
    </source>
</reference>
<evidence type="ECO:0000313" key="3">
    <source>
        <dbReference type="EMBL" id="VBB18159.1"/>
    </source>
</evidence>
<keyword evidence="1" id="KW-1133">Transmembrane helix</keyword>
<keyword evidence="1" id="KW-0472">Membrane</keyword>
<feature type="transmembrane region" description="Helical" evidence="1">
    <location>
        <begin position="106"/>
        <end position="127"/>
    </location>
</feature>